<keyword evidence="1" id="KW-0597">Phosphoprotein</keyword>
<dbReference type="GO" id="GO:0000156">
    <property type="term" value="F:phosphorelay response regulator activity"/>
    <property type="evidence" value="ECO:0007669"/>
    <property type="project" value="InterPro"/>
</dbReference>
<dbReference type="KEGG" id="lby:Lbys_2868"/>
<reference evidence="4 5" key="2">
    <citation type="journal article" date="2011" name="Stand. Genomic Sci.">
        <title>Complete genome sequence of Leadbetterella byssophila type strain (4M15).</title>
        <authorList>
            <person name="Abt B."/>
            <person name="Teshima H."/>
            <person name="Lucas S."/>
            <person name="Lapidus A."/>
            <person name="Del Rio T.G."/>
            <person name="Nolan M."/>
            <person name="Tice H."/>
            <person name="Cheng J.F."/>
            <person name="Pitluck S."/>
            <person name="Liolios K."/>
            <person name="Pagani I."/>
            <person name="Ivanova N."/>
            <person name="Mavromatis K."/>
            <person name="Pati A."/>
            <person name="Tapia R."/>
            <person name="Han C."/>
            <person name="Goodwin L."/>
            <person name="Chen A."/>
            <person name="Palaniappan K."/>
            <person name="Land M."/>
            <person name="Hauser L."/>
            <person name="Chang Y.J."/>
            <person name="Jeffries C.D."/>
            <person name="Rohde M."/>
            <person name="Goker M."/>
            <person name="Tindall B.J."/>
            <person name="Detter J.C."/>
            <person name="Woyke T."/>
            <person name="Bristow J."/>
            <person name="Eisen J.A."/>
            <person name="Markowitz V."/>
            <person name="Hugenholtz P."/>
            <person name="Klenk H.P."/>
            <person name="Kyrpides N.C."/>
        </authorList>
    </citation>
    <scope>NUCLEOTIDE SEQUENCE [LARGE SCALE GENOMIC DNA]</scope>
    <source>
        <strain evidence="5">DSM 17132 / JCM 16389 / KACC 11308 / NBRC 106382 / 4M15</strain>
    </source>
</reference>
<protein>
    <submittedName>
        <fullName evidence="4">Two component transcriptional regulator, LytTR family</fullName>
    </submittedName>
</protein>
<feature type="domain" description="HTH LytTR-type" evidence="3">
    <location>
        <begin position="162"/>
        <end position="235"/>
    </location>
</feature>
<dbReference type="Proteomes" id="UP000007435">
    <property type="component" value="Chromosome"/>
</dbReference>
<evidence type="ECO:0000313" key="4">
    <source>
        <dbReference type="EMBL" id="ADQ18530.1"/>
    </source>
</evidence>
<proteinExistence type="predicted"/>
<dbReference type="Gene3D" id="2.40.50.1020">
    <property type="entry name" value="LytTr DNA-binding domain"/>
    <property type="match status" value="1"/>
</dbReference>
<sequence length="237" mass="27056">MKLRCIVVDDEPLGRNLMVENIHLIPFLELVGTAKNAFEALKLLDSTEVDLIFLDIQMPGMTGTKFVESLTRKPMIIFVTAYEEFAVESYNLEVIDYLMKPVSIERFTKAANKAYERFKMLNGEPTPSTSGLDYMFVNVEYSLVKVNFDTITHIEGLKDYIKIFVNTATHPILTKSTLKGIEEKLPTGKFLRVQKSFIVNLDKIESIRNHRISIGKYEIPVSDSSMESLLEAIKYNK</sequence>
<dbReference type="STRING" id="649349.Lbys_2868"/>
<dbReference type="PANTHER" id="PTHR37299:SF1">
    <property type="entry name" value="STAGE 0 SPORULATION PROTEIN A HOMOLOG"/>
    <property type="match status" value="1"/>
</dbReference>
<keyword evidence="5" id="KW-1185">Reference proteome</keyword>
<dbReference type="OrthoDB" id="1646880at2"/>
<dbReference type="EMBL" id="CP002305">
    <property type="protein sequence ID" value="ADQ18530.1"/>
    <property type="molecule type" value="Genomic_DNA"/>
</dbReference>
<feature type="modified residue" description="4-aspartylphosphate" evidence="1">
    <location>
        <position position="55"/>
    </location>
</feature>
<dbReference type="SUPFAM" id="SSF52172">
    <property type="entry name" value="CheY-like"/>
    <property type="match status" value="1"/>
</dbReference>
<dbReference type="InterPro" id="IPR001789">
    <property type="entry name" value="Sig_transdc_resp-reg_receiver"/>
</dbReference>
<dbReference type="Pfam" id="PF00072">
    <property type="entry name" value="Response_reg"/>
    <property type="match status" value="1"/>
</dbReference>
<dbReference type="eggNOG" id="COG3279">
    <property type="taxonomic scope" value="Bacteria"/>
</dbReference>
<dbReference type="PROSITE" id="PS50930">
    <property type="entry name" value="HTH_LYTTR"/>
    <property type="match status" value="1"/>
</dbReference>
<organism evidence="4 5">
    <name type="scientific">Leadbetterella byssophila (strain DSM 17132 / JCM 16389 / KACC 11308 / NBRC 106382 / 4M15)</name>
    <dbReference type="NCBI Taxonomy" id="649349"/>
    <lineage>
        <taxon>Bacteria</taxon>
        <taxon>Pseudomonadati</taxon>
        <taxon>Bacteroidota</taxon>
        <taxon>Cytophagia</taxon>
        <taxon>Cytophagales</taxon>
        <taxon>Leadbetterellaceae</taxon>
        <taxon>Leadbetterella</taxon>
    </lineage>
</organism>
<dbReference type="PROSITE" id="PS50110">
    <property type="entry name" value="RESPONSE_REGULATORY"/>
    <property type="match status" value="1"/>
</dbReference>
<gene>
    <name evidence="4" type="ordered locus">Lbys_2868</name>
</gene>
<feature type="domain" description="Response regulatory" evidence="2">
    <location>
        <begin position="4"/>
        <end position="115"/>
    </location>
</feature>
<dbReference type="SMART" id="SM00850">
    <property type="entry name" value="LytTR"/>
    <property type="match status" value="1"/>
</dbReference>
<evidence type="ECO:0000256" key="1">
    <source>
        <dbReference type="PROSITE-ProRule" id="PRU00169"/>
    </source>
</evidence>
<evidence type="ECO:0000259" key="3">
    <source>
        <dbReference type="PROSITE" id="PS50930"/>
    </source>
</evidence>
<evidence type="ECO:0000259" key="2">
    <source>
        <dbReference type="PROSITE" id="PS50110"/>
    </source>
</evidence>
<dbReference type="SMART" id="SM00448">
    <property type="entry name" value="REC"/>
    <property type="match status" value="1"/>
</dbReference>
<dbReference type="InterPro" id="IPR011006">
    <property type="entry name" value="CheY-like_superfamily"/>
</dbReference>
<accession>E4RRZ8</accession>
<dbReference type="PANTHER" id="PTHR37299">
    <property type="entry name" value="TRANSCRIPTIONAL REGULATOR-RELATED"/>
    <property type="match status" value="1"/>
</dbReference>
<dbReference type="InterPro" id="IPR046947">
    <property type="entry name" value="LytR-like"/>
</dbReference>
<dbReference type="Pfam" id="PF04397">
    <property type="entry name" value="LytTR"/>
    <property type="match status" value="1"/>
</dbReference>
<reference key="1">
    <citation type="submission" date="2010-11" db="EMBL/GenBank/DDBJ databases">
        <title>The complete genome of Leadbetterella byssophila DSM 17132.</title>
        <authorList>
            <consortium name="US DOE Joint Genome Institute (JGI-PGF)"/>
            <person name="Lucas S."/>
            <person name="Copeland A."/>
            <person name="Lapidus A."/>
            <person name="Glavina del Rio T."/>
            <person name="Dalin E."/>
            <person name="Tice H."/>
            <person name="Bruce D."/>
            <person name="Goodwin L."/>
            <person name="Pitluck S."/>
            <person name="Kyrpides N."/>
            <person name="Mavromatis K."/>
            <person name="Ivanova N."/>
            <person name="Teshima H."/>
            <person name="Brettin T."/>
            <person name="Detter J.C."/>
            <person name="Han C."/>
            <person name="Tapia R."/>
            <person name="Land M."/>
            <person name="Hauser L."/>
            <person name="Markowitz V."/>
            <person name="Cheng J.-F."/>
            <person name="Hugenholtz P."/>
            <person name="Woyke T."/>
            <person name="Wu D."/>
            <person name="Tindall B."/>
            <person name="Pomrenke H.G."/>
            <person name="Brambilla E."/>
            <person name="Klenk H.-P."/>
            <person name="Eisen J.A."/>
        </authorList>
    </citation>
    <scope>NUCLEOTIDE SEQUENCE [LARGE SCALE GENOMIC DNA]</scope>
    <source>
        <strain>DSM 17132</strain>
    </source>
</reference>
<dbReference type="AlphaFoldDB" id="E4RRZ8"/>
<dbReference type="InterPro" id="IPR007492">
    <property type="entry name" value="LytTR_DNA-bd_dom"/>
</dbReference>
<dbReference type="HOGENOM" id="CLU_000445_14_1_10"/>
<dbReference type="Gene3D" id="3.40.50.2300">
    <property type="match status" value="1"/>
</dbReference>
<evidence type="ECO:0000313" key="5">
    <source>
        <dbReference type="Proteomes" id="UP000007435"/>
    </source>
</evidence>
<dbReference type="GO" id="GO:0003677">
    <property type="term" value="F:DNA binding"/>
    <property type="evidence" value="ECO:0007669"/>
    <property type="project" value="InterPro"/>
</dbReference>
<dbReference type="RefSeq" id="WP_013409562.1">
    <property type="nucleotide sequence ID" value="NC_014655.1"/>
</dbReference>
<name>E4RRZ8_LEAB4</name>